<organism evidence="1 2">
    <name type="scientific">Allacma fusca</name>
    <dbReference type="NCBI Taxonomy" id="39272"/>
    <lineage>
        <taxon>Eukaryota</taxon>
        <taxon>Metazoa</taxon>
        <taxon>Ecdysozoa</taxon>
        <taxon>Arthropoda</taxon>
        <taxon>Hexapoda</taxon>
        <taxon>Collembola</taxon>
        <taxon>Symphypleona</taxon>
        <taxon>Sminthuridae</taxon>
        <taxon>Allacma</taxon>
    </lineage>
</organism>
<evidence type="ECO:0000313" key="1">
    <source>
        <dbReference type="EMBL" id="CAG7829390.1"/>
    </source>
</evidence>
<dbReference type="EMBL" id="CAJVCH010551293">
    <property type="protein sequence ID" value="CAG7829390.1"/>
    <property type="molecule type" value="Genomic_DNA"/>
</dbReference>
<keyword evidence="2" id="KW-1185">Reference proteome</keyword>
<sequence>RGEVIYSVPARMPQ</sequence>
<protein>
    <submittedName>
        <fullName evidence="1">Uncharacterized protein</fullName>
    </submittedName>
</protein>
<evidence type="ECO:0000313" key="2">
    <source>
        <dbReference type="Proteomes" id="UP000708208"/>
    </source>
</evidence>
<proteinExistence type="predicted"/>
<accession>A0A8J2L619</accession>
<dbReference type="Proteomes" id="UP000708208">
    <property type="component" value="Unassembled WGS sequence"/>
</dbReference>
<comment type="caution">
    <text evidence="1">The sequence shown here is derived from an EMBL/GenBank/DDBJ whole genome shotgun (WGS) entry which is preliminary data.</text>
</comment>
<feature type="non-terminal residue" evidence="1">
    <location>
        <position position="1"/>
    </location>
</feature>
<name>A0A8J2L619_9HEXA</name>
<reference evidence="1" key="1">
    <citation type="submission" date="2021-06" db="EMBL/GenBank/DDBJ databases">
        <authorList>
            <person name="Hodson N. C."/>
            <person name="Mongue J. A."/>
            <person name="Jaron S. K."/>
        </authorList>
    </citation>
    <scope>NUCLEOTIDE SEQUENCE</scope>
</reference>
<gene>
    <name evidence="1" type="ORF">AFUS01_LOCUS39255</name>
</gene>